<accession>A0A6P2S2M0</accession>
<sequence>MDDDLLIGAVPAADDDIRKAALLLHTLSGADRDWMLARLPAEYRRQLLDLVEELRELGIPPVRSMLDAMKDGTAARRASASTPADDSWEAWCAEIDRASPSMVWPILRAEPEQLIARVLSLHDWRWAAGISQWLDPMRRTTVRVLLERNSESRHEDARALDAYLLSGLGTRIRALPAEVHPSERLAEQDEPVSRRAVWQWPIFGRQRERGR</sequence>
<dbReference type="EMBL" id="CABVQD010000046">
    <property type="protein sequence ID" value="VWC43722.1"/>
    <property type="molecule type" value="Genomic_DNA"/>
</dbReference>
<organism evidence="1 2">
    <name type="scientific">Burkholderia paludis</name>
    <dbReference type="NCBI Taxonomy" id="1506587"/>
    <lineage>
        <taxon>Bacteria</taxon>
        <taxon>Pseudomonadati</taxon>
        <taxon>Pseudomonadota</taxon>
        <taxon>Betaproteobacteria</taxon>
        <taxon>Burkholderiales</taxon>
        <taxon>Burkholderiaceae</taxon>
        <taxon>Burkholderia</taxon>
        <taxon>Burkholderia cepacia complex</taxon>
    </lineage>
</organism>
<evidence type="ECO:0000313" key="1">
    <source>
        <dbReference type="EMBL" id="VWC43722.1"/>
    </source>
</evidence>
<keyword evidence="2" id="KW-1185">Reference proteome</keyword>
<name>A0A6P2S2M0_9BURK</name>
<protein>
    <submittedName>
        <fullName evidence="1">Uncharacterized protein</fullName>
    </submittedName>
</protein>
<dbReference type="RefSeq" id="WP_031398197.1">
    <property type="nucleotide sequence ID" value="NZ_CABVQD010000046.1"/>
</dbReference>
<proteinExistence type="predicted"/>
<dbReference type="Proteomes" id="UP000494330">
    <property type="component" value="Unassembled WGS sequence"/>
</dbReference>
<reference evidence="1 2" key="1">
    <citation type="submission" date="2019-09" db="EMBL/GenBank/DDBJ databases">
        <authorList>
            <person name="Depoorter E."/>
        </authorList>
    </citation>
    <scope>NUCLEOTIDE SEQUENCE [LARGE SCALE GENOMIC DNA]</scope>
    <source>
        <strain evidence="1">LMG 30113</strain>
    </source>
</reference>
<gene>
    <name evidence="1" type="ORF">BPA30113_07123</name>
</gene>
<dbReference type="AlphaFoldDB" id="A0A6P2S2M0"/>
<evidence type="ECO:0000313" key="2">
    <source>
        <dbReference type="Proteomes" id="UP000494330"/>
    </source>
</evidence>